<dbReference type="AlphaFoldDB" id="A0A9J6RHS3"/>
<dbReference type="GO" id="GO:0000160">
    <property type="term" value="P:phosphorelay signal transduction system"/>
    <property type="evidence" value="ECO:0007669"/>
    <property type="project" value="InterPro"/>
</dbReference>
<dbReference type="InterPro" id="IPR036641">
    <property type="entry name" value="HPT_dom_sf"/>
</dbReference>
<protein>
    <submittedName>
        <fullName evidence="2">HD domain-containing protein</fullName>
    </submittedName>
</protein>
<comment type="caution">
    <text evidence="2">The sequence shown here is derived from an EMBL/GenBank/DDBJ whole genome shotgun (WGS) entry which is preliminary data.</text>
</comment>
<evidence type="ECO:0000259" key="1">
    <source>
        <dbReference type="PROSITE" id="PS51832"/>
    </source>
</evidence>
<name>A0A9J6RHS3_9GAMM</name>
<sequence>MRDLIACSIEDVDKEILVDLQESIGNEFSGVEMSLMALHQDQDPQASLSQVLQFLKSIEAAVQQTFIEPYVAYIHTVEDLLTTVSLGRLPITEHLSELLLLALDQVRVACDSLLYQDHFDHQIMQQLSNQLNKLTAVSKSKAPQLIVESMQLFASKVHPDLTYCVSELPVSTTVTEKGDDQPRQISREILQFLEKGESVNMDDAMRDITDEQRQALAVFEGLAGAVELRSELWRGRTAKVLYGCLLINRQLPAALQVDELQLRAASYMHDVYMSLLPDNILFKQDRYGPTDIMLLQQHPIQAYEMLRLMPGWQQAADMAHQHHERYDGRGYPLGIKGDEIHIGAQIIALSDAFFAITHQRADRQYHKSIVRATLELNKGRGSQFSPLVLDALNKVAALLWPASMDAERADVERLSLAE</sequence>
<gene>
    <name evidence="2" type="ORF">O0V09_01800</name>
</gene>
<dbReference type="Pfam" id="PF13487">
    <property type="entry name" value="HD_5"/>
    <property type="match status" value="1"/>
</dbReference>
<dbReference type="CDD" id="cd00077">
    <property type="entry name" value="HDc"/>
    <property type="match status" value="1"/>
</dbReference>
<feature type="domain" description="HD-GYP" evidence="1">
    <location>
        <begin position="211"/>
        <end position="408"/>
    </location>
</feature>
<dbReference type="Gene3D" id="1.10.3210.10">
    <property type="entry name" value="Hypothetical protein af1432"/>
    <property type="match status" value="1"/>
</dbReference>
<proteinExistence type="predicted"/>
<dbReference type="InterPro" id="IPR003607">
    <property type="entry name" value="HD/PDEase_dom"/>
</dbReference>
<dbReference type="InterPro" id="IPR037522">
    <property type="entry name" value="HD_GYP_dom"/>
</dbReference>
<dbReference type="PANTHER" id="PTHR45228">
    <property type="entry name" value="CYCLIC DI-GMP PHOSPHODIESTERASE TM_0186-RELATED"/>
    <property type="match status" value="1"/>
</dbReference>
<reference evidence="2 3" key="1">
    <citation type="submission" date="2022-12" db="EMBL/GenBank/DDBJ databases">
        <title>Dasania phycosphaerae sp. nov., isolated from particulate material of the south coast of Korea.</title>
        <authorList>
            <person name="Jiang Y."/>
        </authorList>
    </citation>
    <scope>NUCLEOTIDE SEQUENCE [LARGE SCALE GENOMIC DNA]</scope>
    <source>
        <strain evidence="2 3">GY-19</strain>
    </source>
</reference>
<evidence type="ECO:0000313" key="3">
    <source>
        <dbReference type="Proteomes" id="UP001069090"/>
    </source>
</evidence>
<dbReference type="SUPFAM" id="SSF47226">
    <property type="entry name" value="Histidine-containing phosphotransfer domain, HPT domain"/>
    <property type="match status" value="1"/>
</dbReference>
<dbReference type="SUPFAM" id="SSF109604">
    <property type="entry name" value="HD-domain/PDEase-like"/>
    <property type="match status" value="1"/>
</dbReference>
<organism evidence="2 3">
    <name type="scientific">Dasania phycosphaerae</name>
    <dbReference type="NCBI Taxonomy" id="2950436"/>
    <lineage>
        <taxon>Bacteria</taxon>
        <taxon>Pseudomonadati</taxon>
        <taxon>Pseudomonadota</taxon>
        <taxon>Gammaproteobacteria</taxon>
        <taxon>Cellvibrionales</taxon>
        <taxon>Spongiibacteraceae</taxon>
        <taxon>Dasania</taxon>
    </lineage>
</organism>
<dbReference type="RefSeq" id="WP_258330062.1">
    <property type="nucleotide sequence ID" value="NZ_JAPTGG010000001.1"/>
</dbReference>
<dbReference type="InterPro" id="IPR052020">
    <property type="entry name" value="Cyclic_di-GMP/3'3'-cGAMP_PDE"/>
</dbReference>
<dbReference type="GO" id="GO:0008081">
    <property type="term" value="F:phosphoric diester hydrolase activity"/>
    <property type="evidence" value="ECO:0007669"/>
    <property type="project" value="UniProtKB-ARBA"/>
</dbReference>
<evidence type="ECO:0000313" key="2">
    <source>
        <dbReference type="EMBL" id="MCZ0863914.1"/>
    </source>
</evidence>
<dbReference type="PANTHER" id="PTHR45228:SF4">
    <property type="entry name" value="LIPOPROTEIN"/>
    <property type="match status" value="1"/>
</dbReference>
<keyword evidence="3" id="KW-1185">Reference proteome</keyword>
<dbReference type="EMBL" id="JAPTGG010000001">
    <property type="protein sequence ID" value="MCZ0863914.1"/>
    <property type="molecule type" value="Genomic_DNA"/>
</dbReference>
<dbReference type="Proteomes" id="UP001069090">
    <property type="component" value="Unassembled WGS sequence"/>
</dbReference>
<dbReference type="PROSITE" id="PS51832">
    <property type="entry name" value="HD_GYP"/>
    <property type="match status" value="1"/>
</dbReference>
<dbReference type="Gene3D" id="1.20.120.160">
    <property type="entry name" value="HPT domain"/>
    <property type="match status" value="1"/>
</dbReference>
<accession>A0A9J6RHS3</accession>